<dbReference type="Gene3D" id="3.40.50.2000">
    <property type="entry name" value="Glycogen Phosphorylase B"/>
    <property type="match status" value="2"/>
</dbReference>
<dbReference type="EMBL" id="JAEHJZ010000001">
    <property type="protein sequence ID" value="MBJ7879170.1"/>
    <property type="molecule type" value="Genomic_DNA"/>
</dbReference>
<evidence type="ECO:0000313" key="2">
    <source>
        <dbReference type="EMBL" id="MBJ7879170.1"/>
    </source>
</evidence>
<dbReference type="PANTHER" id="PTHR45947:SF3">
    <property type="entry name" value="SULFOQUINOVOSYL TRANSFERASE SQD2"/>
    <property type="match status" value="1"/>
</dbReference>
<dbReference type="RefSeq" id="WP_199596617.1">
    <property type="nucleotide sequence ID" value="NZ_JAEHJZ010000001.1"/>
</dbReference>
<comment type="caution">
    <text evidence="2">The sequence shown here is derived from an EMBL/GenBank/DDBJ whole genome shotgun (WGS) entry which is preliminary data.</text>
</comment>
<dbReference type="InterPro" id="IPR050194">
    <property type="entry name" value="Glycosyltransferase_grp1"/>
</dbReference>
<reference evidence="2 3" key="1">
    <citation type="submission" date="2020-09" db="EMBL/GenBank/DDBJ databases">
        <title>Draft genome of Gelidibacter salicanalis PAMC21136.</title>
        <authorList>
            <person name="Park H."/>
        </authorList>
    </citation>
    <scope>NUCLEOTIDE SEQUENCE [LARGE SCALE GENOMIC DNA]</scope>
    <source>
        <strain evidence="2 3">PAMC21136</strain>
    </source>
</reference>
<dbReference type="Proteomes" id="UP000662373">
    <property type="component" value="Unassembled WGS sequence"/>
</dbReference>
<dbReference type="AlphaFoldDB" id="A0A934KNC7"/>
<name>A0A934KNC7_9FLAO</name>
<feature type="domain" description="Glycosyl transferase family 1" evidence="1">
    <location>
        <begin position="243"/>
        <end position="386"/>
    </location>
</feature>
<keyword evidence="3" id="KW-1185">Reference proteome</keyword>
<sequence length="413" mass="45813">MKVLHIATSDSGGAGIAALRLHLGLLDAGVASNMLCLDVANSNNPNVFKFNRLDSPILTRLLSKVGLHKTAKQKNKEIFESLKDSEYDIYSPPYSDINLNTHQLILEADLIHLHWISGFIDYNTFFRTINKPIIWYLHDFNPLMGGFHLIQDLAKNKQKSITNVEDALLNMKRDLYRPHNITFIANSNSTFSLARKLTQDHPIQLECIPLSVDSNKFRALDKDACKKVLDIDTSKIWISFGAAGVLNKNKGILLLIEALKSIQSKGYSVGIICFGGNSAEISKQLTGIDFKLFPPIKSEEFLNIIYAASDLYVLPSLEETYGMVAVEAMSSGTPVVGFPVGILPELIIEGKNGYLAKLGDVSDLALKITDFINSKDQVRMGEYARNTVVEKCSVSAQATKFIALYKEVLNLKQ</sequence>
<dbReference type="PANTHER" id="PTHR45947">
    <property type="entry name" value="SULFOQUINOVOSYL TRANSFERASE SQD2"/>
    <property type="match status" value="1"/>
</dbReference>
<dbReference type="GO" id="GO:0016757">
    <property type="term" value="F:glycosyltransferase activity"/>
    <property type="evidence" value="ECO:0007669"/>
    <property type="project" value="InterPro"/>
</dbReference>
<dbReference type="InterPro" id="IPR001296">
    <property type="entry name" value="Glyco_trans_1"/>
</dbReference>
<proteinExistence type="predicted"/>
<evidence type="ECO:0000313" key="3">
    <source>
        <dbReference type="Proteomes" id="UP000662373"/>
    </source>
</evidence>
<organism evidence="2 3">
    <name type="scientific">Gelidibacter salicanalis</name>
    <dbReference type="NCBI Taxonomy" id="291193"/>
    <lineage>
        <taxon>Bacteria</taxon>
        <taxon>Pseudomonadati</taxon>
        <taxon>Bacteroidota</taxon>
        <taxon>Flavobacteriia</taxon>
        <taxon>Flavobacteriales</taxon>
        <taxon>Flavobacteriaceae</taxon>
        <taxon>Gelidibacter</taxon>
    </lineage>
</organism>
<gene>
    <name evidence="2" type="ORF">JEM65_00665</name>
</gene>
<dbReference type="Pfam" id="PF00534">
    <property type="entry name" value="Glycos_transf_1"/>
    <property type="match status" value="1"/>
</dbReference>
<dbReference type="SUPFAM" id="SSF53756">
    <property type="entry name" value="UDP-Glycosyltransferase/glycogen phosphorylase"/>
    <property type="match status" value="1"/>
</dbReference>
<evidence type="ECO:0000259" key="1">
    <source>
        <dbReference type="Pfam" id="PF00534"/>
    </source>
</evidence>
<protein>
    <submittedName>
        <fullName evidence="2">Glycosyltransferase</fullName>
    </submittedName>
</protein>
<accession>A0A934KNC7</accession>